<keyword evidence="2" id="KW-0812">Transmembrane</keyword>
<gene>
    <name evidence="3" type="ORF">GCM10010226_78120</name>
</gene>
<reference evidence="3" key="2">
    <citation type="submission" date="2020-09" db="EMBL/GenBank/DDBJ databases">
        <authorList>
            <person name="Sun Q."/>
            <person name="Ohkuma M."/>
        </authorList>
    </citation>
    <scope>NUCLEOTIDE SEQUENCE</scope>
    <source>
        <strain evidence="3">JCM 4125</strain>
    </source>
</reference>
<dbReference type="AlphaFoldDB" id="A0A918HQG2"/>
<feature type="region of interest" description="Disordered" evidence="1">
    <location>
        <begin position="71"/>
        <end position="100"/>
    </location>
</feature>
<feature type="region of interest" description="Disordered" evidence="1">
    <location>
        <begin position="132"/>
        <end position="272"/>
    </location>
</feature>
<feature type="region of interest" description="Disordered" evidence="1">
    <location>
        <begin position="1"/>
        <end position="42"/>
    </location>
</feature>
<sequence>MFGGRRTGIQPRTARAGSFWETAKEPEPARTETADPLPGGTALYPAFMDTAAAEPDHDPHELTVQLASVDPAPAAGASGGGLESPDGSGKPVFVDESGRRSRRLRRLGAAVGVACSVYALVIVATLVSGNSSAPWLPLPGVDDDTPAGKVETSPVPSASASPSGSAGAAPSAGPTGSATAASSTGGATATPGATTSPGQLNPSALPEATTGTTTRNPAATATASSPTTPDSSVPSPDASQPDSGGDPSPTAVDDTGGAGEVAGDTNAVSSAT</sequence>
<organism evidence="3 4">
    <name type="scientific">Streptomyces phaeofaciens</name>
    <dbReference type="NCBI Taxonomy" id="68254"/>
    <lineage>
        <taxon>Bacteria</taxon>
        <taxon>Bacillati</taxon>
        <taxon>Actinomycetota</taxon>
        <taxon>Actinomycetes</taxon>
        <taxon>Kitasatosporales</taxon>
        <taxon>Streptomycetaceae</taxon>
        <taxon>Streptomyces</taxon>
    </lineage>
</organism>
<feature type="compositionally biased region" description="Basic and acidic residues" evidence="1">
    <location>
        <begin position="22"/>
        <end position="33"/>
    </location>
</feature>
<keyword evidence="2" id="KW-0472">Membrane</keyword>
<name>A0A918HQG2_9ACTN</name>
<evidence type="ECO:0000313" key="3">
    <source>
        <dbReference type="EMBL" id="GGT88070.1"/>
    </source>
</evidence>
<accession>A0A918HQG2</accession>
<reference evidence="3" key="1">
    <citation type="journal article" date="2014" name="Int. J. Syst. Evol. Microbiol.">
        <title>Complete genome sequence of Corynebacterium casei LMG S-19264T (=DSM 44701T), isolated from a smear-ripened cheese.</title>
        <authorList>
            <consortium name="US DOE Joint Genome Institute (JGI-PGF)"/>
            <person name="Walter F."/>
            <person name="Albersmeier A."/>
            <person name="Kalinowski J."/>
            <person name="Ruckert C."/>
        </authorList>
    </citation>
    <scope>NUCLEOTIDE SEQUENCE</scope>
    <source>
        <strain evidence="3">JCM 4125</strain>
    </source>
</reference>
<evidence type="ECO:0000313" key="4">
    <source>
        <dbReference type="Proteomes" id="UP000646776"/>
    </source>
</evidence>
<keyword evidence="4" id="KW-1185">Reference proteome</keyword>
<comment type="caution">
    <text evidence="3">The sequence shown here is derived from an EMBL/GenBank/DDBJ whole genome shotgun (WGS) entry which is preliminary data.</text>
</comment>
<protein>
    <submittedName>
        <fullName evidence="3">Uncharacterized protein</fullName>
    </submittedName>
</protein>
<dbReference type="Proteomes" id="UP000646776">
    <property type="component" value="Unassembled WGS sequence"/>
</dbReference>
<keyword evidence="2" id="KW-1133">Transmembrane helix</keyword>
<feature type="compositionally biased region" description="Low complexity" evidence="1">
    <location>
        <begin position="152"/>
        <end position="198"/>
    </location>
</feature>
<feature type="transmembrane region" description="Helical" evidence="2">
    <location>
        <begin position="107"/>
        <end position="127"/>
    </location>
</feature>
<feature type="compositionally biased region" description="Low complexity" evidence="1">
    <location>
        <begin position="206"/>
        <end position="243"/>
    </location>
</feature>
<dbReference type="EMBL" id="BMSA01000034">
    <property type="protein sequence ID" value="GGT88070.1"/>
    <property type="molecule type" value="Genomic_DNA"/>
</dbReference>
<proteinExistence type="predicted"/>
<evidence type="ECO:0000256" key="2">
    <source>
        <dbReference type="SAM" id="Phobius"/>
    </source>
</evidence>
<evidence type="ECO:0000256" key="1">
    <source>
        <dbReference type="SAM" id="MobiDB-lite"/>
    </source>
</evidence>